<proteinExistence type="predicted"/>
<dbReference type="CDD" id="cd24013">
    <property type="entry name" value="ASKHA_ATPase_BT3980-like"/>
    <property type="match status" value="1"/>
</dbReference>
<evidence type="ECO:0000313" key="1">
    <source>
        <dbReference type="EMBL" id="RAJ02246.1"/>
    </source>
</evidence>
<accession>A0A327QC68</accession>
<comment type="caution">
    <text evidence="1">The sequence shown here is derived from an EMBL/GenBank/DDBJ whole genome shotgun (WGS) entry which is preliminary data.</text>
</comment>
<gene>
    <name evidence="1" type="ORF">LX64_03255</name>
</gene>
<dbReference type="AlphaFoldDB" id="A0A327QC68"/>
<name>A0A327QC68_9BACT</name>
<reference evidence="1 2" key="1">
    <citation type="submission" date="2018-06" db="EMBL/GenBank/DDBJ databases">
        <title>Genomic Encyclopedia of Archaeal and Bacterial Type Strains, Phase II (KMG-II): from individual species to whole genera.</title>
        <authorList>
            <person name="Goeker M."/>
        </authorList>
    </citation>
    <scope>NUCLEOTIDE SEQUENCE [LARGE SCALE GENOMIC DNA]</scope>
    <source>
        <strain evidence="1 2">DSM 23857</strain>
    </source>
</reference>
<keyword evidence="2" id="KW-1185">Reference proteome</keyword>
<protein>
    <submittedName>
        <fullName evidence="1">Uncharacterized protein DUF3822</fullName>
    </submittedName>
</protein>
<dbReference type="Pfam" id="PF12864">
    <property type="entry name" value="DUF3822"/>
    <property type="match status" value="1"/>
</dbReference>
<dbReference type="Gene3D" id="3.30.420.260">
    <property type="match status" value="1"/>
</dbReference>
<sequence length="289" mass="33112">MAYTIQPAFAIDDDTLLETDLTTCHLLILIGSGTFNYAVFNPLHRKFLAVKSYSYVPKTLAVADLEMIEQIFDADKLLFTAFKEVLLAFDTQDNTLVPSEFFDPQLKKEYLHVVHPEKMHEAVLYDIVEEMGIVHVYAVDKDVLGFLRKEFSSDRVVHTNAALMKSYSKSADIHRFDGVAFIDIQAHQFVLTIFKNGKLLLQQQFFYQSGLDVVYYTINALRQLQLSEQQVKVKLGGALSNDSVIYTELNKFIPQMEWIDRPSGILYLPKMQELPSHHFQNLYALALCV</sequence>
<dbReference type="EMBL" id="QLLL01000006">
    <property type="protein sequence ID" value="RAJ02246.1"/>
    <property type="molecule type" value="Genomic_DNA"/>
</dbReference>
<organism evidence="1 2">
    <name type="scientific">Chitinophaga skermanii</name>
    <dbReference type="NCBI Taxonomy" id="331697"/>
    <lineage>
        <taxon>Bacteria</taxon>
        <taxon>Pseudomonadati</taxon>
        <taxon>Bacteroidota</taxon>
        <taxon>Chitinophagia</taxon>
        <taxon>Chitinophagales</taxon>
        <taxon>Chitinophagaceae</taxon>
        <taxon>Chitinophaga</taxon>
    </lineage>
</organism>
<dbReference type="InterPro" id="IPR024213">
    <property type="entry name" value="DUF3822"/>
</dbReference>
<dbReference type="Gene3D" id="3.30.420.250">
    <property type="match status" value="1"/>
</dbReference>
<dbReference type="OrthoDB" id="647869at2"/>
<evidence type="ECO:0000313" key="2">
    <source>
        <dbReference type="Proteomes" id="UP000249547"/>
    </source>
</evidence>
<dbReference type="RefSeq" id="WP_111598695.1">
    <property type="nucleotide sequence ID" value="NZ_QLLL01000006.1"/>
</dbReference>
<dbReference type="Proteomes" id="UP000249547">
    <property type="component" value="Unassembled WGS sequence"/>
</dbReference>